<name>A0A5R9GBQ7_9BACL</name>
<keyword evidence="3" id="KW-1185">Reference proteome</keyword>
<keyword evidence="1" id="KW-1133">Transmembrane helix</keyword>
<keyword evidence="1" id="KW-0812">Transmembrane</keyword>
<feature type="transmembrane region" description="Helical" evidence="1">
    <location>
        <begin position="361"/>
        <end position="386"/>
    </location>
</feature>
<accession>A0A5R9GBQ7</accession>
<organism evidence="2 3">
    <name type="scientific">Paenibacillus antri</name>
    <dbReference type="NCBI Taxonomy" id="2582848"/>
    <lineage>
        <taxon>Bacteria</taxon>
        <taxon>Bacillati</taxon>
        <taxon>Bacillota</taxon>
        <taxon>Bacilli</taxon>
        <taxon>Bacillales</taxon>
        <taxon>Paenibacillaceae</taxon>
        <taxon>Paenibacillus</taxon>
    </lineage>
</organism>
<keyword evidence="1" id="KW-0472">Membrane</keyword>
<proteinExistence type="predicted"/>
<feature type="transmembrane region" description="Helical" evidence="1">
    <location>
        <begin position="748"/>
        <end position="768"/>
    </location>
</feature>
<protein>
    <recommendedName>
        <fullName evidence="4">Phage tail tape measure protein</fullName>
    </recommendedName>
</protein>
<dbReference type="AlphaFoldDB" id="A0A5R9GBQ7"/>
<feature type="transmembrane region" description="Helical" evidence="1">
    <location>
        <begin position="788"/>
        <end position="808"/>
    </location>
</feature>
<comment type="caution">
    <text evidence="2">The sequence shown here is derived from an EMBL/GenBank/DDBJ whole genome shotgun (WGS) entry which is preliminary data.</text>
</comment>
<evidence type="ECO:0008006" key="4">
    <source>
        <dbReference type="Google" id="ProtNLM"/>
    </source>
</evidence>
<sequence length="981" mass="103484">MAAANAVVMLGRAVAAKQGVKKGASVLYKGGKGIPKPGTKFKSLSNIRAKDETGLGAFADAMAKAFAKATAPKPEKPPTLWQKLGANKKQMAEAIGALGIASKLKSFGDSTLGAAADLESSRIGFDFLTSKLKGSGAGAKGKGKGPASAKELERSFADYWTALRENAQTTAFSASDVLAGGMKAIKLTKGDTKQAMQLVKLAEDMAAFNPGKSVKEAMEALSAAKTNDYSKMKEFGLEFKKGSWNKFLKTADAWFQGGGDKLNASANGMWEIVTEGLKGSLQNAGVAALEQVKPVMQRLVAWLTNGGFKKLESLAAKTVDVFVKSFLWMMDVLGPVFGWLENALDWIGANFDSLRPILNGLIAAFAAFAVISTVMSVISGIGTAVALLSNPIFWVVAAIGLLTAAWTGNWLGIRDKTASAIAWIVSSYRSLKAGIERFVQEAKQLFADLGAWFEYVGTEVAAAGERIAAWAGRTWSEIAAATTAALGKAWQAVNGAYQRAKAVVVGALTEIYDFHALVWNGIATIVGAAGSFLANAVSSAFGTIGGIVSDAIDTILRIGRAGMELLRGLFAGVWKGAAGDHAGAVRTIQQAFQTAFGKVSALLSGFADRAKDAAANFVLGYASGLAGFAQTVVAAVTPIANRIASVWSAVSDVAVAAGKRIAAGFFAFVDAIRQGAAWIDRTLTQLKIDVLLFGLRIGLAFAAYVQDLGRRIAEGARNLLNAAILAFRRGMDAIGTYLTDKMKEIETAFWAAADRIAAAFVAGLDALIAWGRNAMQSLWAAISPALQAIGEFSALMWGIVIGAFFWGLRIVSDAMTGFVDSALSFGERFMLNLIAGFEQLKGALLQKVSDIWDSVASIFGGTTAKVNLAVVPVHGSHRTGLARVPFDGYIAQLHRGEMVLTSEQADRYRGGQLSSEQRSAMLQPYGAAGAAPTSTTKSVAISNLIGEMHVHDEADENRFIEKLKRMLEEDLLTEGEGVYAG</sequence>
<dbReference type="OrthoDB" id="90760at2"/>
<feature type="transmembrane region" description="Helical" evidence="1">
    <location>
        <begin position="392"/>
        <end position="411"/>
    </location>
</feature>
<dbReference type="Proteomes" id="UP000309676">
    <property type="component" value="Unassembled WGS sequence"/>
</dbReference>
<gene>
    <name evidence="2" type="ORF">FE782_12580</name>
</gene>
<evidence type="ECO:0000256" key="1">
    <source>
        <dbReference type="SAM" id="Phobius"/>
    </source>
</evidence>
<evidence type="ECO:0000313" key="2">
    <source>
        <dbReference type="EMBL" id="TLS51746.1"/>
    </source>
</evidence>
<dbReference type="RefSeq" id="WP_138194453.1">
    <property type="nucleotide sequence ID" value="NZ_VCIW01000007.1"/>
</dbReference>
<reference evidence="2 3" key="1">
    <citation type="submission" date="2019-05" db="EMBL/GenBank/DDBJ databases">
        <authorList>
            <person name="Narsing Rao M.P."/>
            <person name="Li W.J."/>
        </authorList>
    </citation>
    <scope>NUCLEOTIDE SEQUENCE [LARGE SCALE GENOMIC DNA]</scope>
    <source>
        <strain evidence="2 3">SYSU_K30003</strain>
    </source>
</reference>
<evidence type="ECO:0000313" key="3">
    <source>
        <dbReference type="Proteomes" id="UP000309676"/>
    </source>
</evidence>
<dbReference type="EMBL" id="VCIW01000007">
    <property type="protein sequence ID" value="TLS51746.1"/>
    <property type="molecule type" value="Genomic_DNA"/>
</dbReference>